<dbReference type="PROSITE" id="PS00061">
    <property type="entry name" value="ADH_SHORT"/>
    <property type="match status" value="1"/>
</dbReference>
<dbReference type="Pfam" id="PF00106">
    <property type="entry name" value="adh_short"/>
    <property type="match status" value="1"/>
</dbReference>
<comment type="subcellular location">
    <subcellularLocation>
        <location evidence="1">Endoplasmic reticulum</location>
    </subcellularLocation>
</comment>
<dbReference type="PANTHER" id="PTHR43899:SF25">
    <property type="entry name" value="ENOYL-(ACYL CARRIER) REDUCTASE"/>
    <property type="match status" value="1"/>
</dbReference>
<comment type="caution">
    <text evidence="5">The sequence shown here is derived from an EMBL/GenBank/DDBJ whole genome shotgun (WGS) entry which is preliminary data.</text>
</comment>
<evidence type="ECO:0000256" key="2">
    <source>
        <dbReference type="ARBA" id="ARBA00022857"/>
    </source>
</evidence>
<gene>
    <name evidence="5" type="ORF">QN277_026128</name>
</gene>
<accession>A0AAE1JA50</accession>
<dbReference type="GO" id="GO:0045703">
    <property type="term" value="F:ketoreductase activity"/>
    <property type="evidence" value="ECO:0007669"/>
    <property type="project" value="TreeGrafter"/>
</dbReference>
<dbReference type="EMBL" id="JAWXYG010000008">
    <property type="protein sequence ID" value="KAK4265022.1"/>
    <property type="molecule type" value="Genomic_DNA"/>
</dbReference>
<evidence type="ECO:0000256" key="4">
    <source>
        <dbReference type="SAM" id="Phobius"/>
    </source>
</evidence>
<dbReference type="Gene3D" id="3.40.50.720">
    <property type="entry name" value="NAD(P)-binding Rossmann-like Domain"/>
    <property type="match status" value="1"/>
</dbReference>
<evidence type="ECO:0000256" key="1">
    <source>
        <dbReference type="ARBA" id="ARBA00004240"/>
    </source>
</evidence>
<dbReference type="InterPro" id="IPR020904">
    <property type="entry name" value="Sc_DH/Rdtase_CS"/>
</dbReference>
<dbReference type="GO" id="GO:0005783">
    <property type="term" value="C:endoplasmic reticulum"/>
    <property type="evidence" value="ECO:0007669"/>
    <property type="project" value="UniProtKB-SubCell"/>
</dbReference>
<dbReference type="InterPro" id="IPR036291">
    <property type="entry name" value="NAD(P)-bd_dom_sf"/>
</dbReference>
<keyword evidence="4" id="KW-0812">Transmembrane</keyword>
<keyword evidence="4" id="KW-0472">Membrane</keyword>
<name>A0AAE1JA50_9FABA</name>
<dbReference type="AlphaFoldDB" id="A0AAE1JA50"/>
<evidence type="ECO:0008006" key="7">
    <source>
        <dbReference type="Google" id="ProtNLM"/>
    </source>
</evidence>
<organism evidence="5 6">
    <name type="scientific">Acacia crassicarpa</name>
    <name type="common">northern wattle</name>
    <dbReference type="NCBI Taxonomy" id="499986"/>
    <lineage>
        <taxon>Eukaryota</taxon>
        <taxon>Viridiplantae</taxon>
        <taxon>Streptophyta</taxon>
        <taxon>Embryophyta</taxon>
        <taxon>Tracheophyta</taxon>
        <taxon>Spermatophyta</taxon>
        <taxon>Magnoliopsida</taxon>
        <taxon>eudicotyledons</taxon>
        <taxon>Gunneridae</taxon>
        <taxon>Pentapetalae</taxon>
        <taxon>rosids</taxon>
        <taxon>fabids</taxon>
        <taxon>Fabales</taxon>
        <taxon>Fabaceae</taxon>
        <taxon>Caesalpinioideae</taxon>
        <taxon>mimosoid clade</taxon>
        <taxon>Acacieae</taxon>
        <taxon>Acacia</taxon>
    </lineage>
</organism>
<dbReference type="Proteomes" id="UP001293593">
    <property type="component" value="Unassembled WGS sequence"/>
</dbReference>
<evidence type="ECO:0000313" key="6">
    <source>
        <dbReference type="Proteomes" id="UP001293593"/>
    </source>
</evidence>
<feature type="transmembrane region" description="Helical" evidence="4">
    <location>
        <begin position="6"/>
        <end position="31"/>
    </location>
</feature>
<protein>
    <recommendedName>
        <fullName evidence="7">Very-long-chain 3-oxoacyl-CoA reductase 1-like</fullName>
    </recommendedName>
</protein>
<keyword evidence="2" id="KW-0521">NADP</keyword>
<dbReference type="InterPro" id="IPR002347">
    <property type="entry name" value="SDR_fam"/>
</dbReference>
<reference evidence="5" key="1">
    <citation type="submission" date="2023-10" db="EMBL/GenBank/DDBJ databases">
        <title>Chromosome-level genome of the transformable northern wattle, Acacia crassicarpa.</title>
        <authorList>
            <person name="Massaro I."/>
            <person name="Sinha N.R."/>
            <person name="Poethig S."/>
            <person name="Leichty A.R."/>
        </authorList>
    </citation>
    <scope>NUCLEOTIDE SEQUENCE</scope>
    <source>
        <strain evidence="5">Acra3RX</strain>
        <tissue evidence="5">Leaf</tissue>
    </source>
</reference>
<keyword evidence="3" id="KW-0560">Oxidoreductase</keyword>
<dbReference type="SUPFAM" id="SSF51735">
    <property type="entry name" value="NAD(P)-binding Rossmann-fold domains"/>
    <property type="match status" value="1"/>
</dbReference>
<proteinExistence type="predicted"/>
<sequence length="313" mass="35571">MEWPEIFLVATCSTGFITLFKAFIYFVRWVWVMFIRPSKNLKTYGSWAIVTGSTDGIGKAISLELASKGLNVLLVGRNPKKLEATSKEIRDAHGEHVEVKLVMIDFEKVHGEQIVKKIGEETEGLDVGVLVNNVGMASPYPRYFQEDDLEFMEAIIKVNLEAITWVTKAVIEGMIRKKKGVIVNIGSGSCSIIPSYPLCSLYAATKAYLWMLSKCIGVEYKSKGIDIQCQVPMFVATKMVKLKTSLFIPTANDYSKSCMRWFGYKESICVPYIFHSLQCLLLRMVPDSLLNWYLMRQHLYLRKRGLAKYSKLK</sequence>
<keyword evidence="4" id="KW-1133">Transmembrane helix</keyword>
<evidence type="ECO:0000313" key="5">
    <source>
        <dbReference type="EMBL" id="KAK4265022.1"/>
    </source>
</evidence>
<dbReference type="FunFam" id="3.40.50.720:FF:000137">
    <property type="entry name" value="Hydroxysteroid (17-beta) dehydrogenase 3"/>
    <property type="match status" value="1"/>
</dbReference>
<keyword evidence="6" id="KW-1185">Reference proteome</keyword>
<dbReference type="InterPro" id="IPR051019">
    <property type="entry name" value="VLCFA-Steroid_DH"/>
</dbReference>
<dbReference type="CDD" id="cd05356">
    <property type="entry name" value="17beta-HSD1_like_SDR_c"/>
    <property type="match status" value="1"/>
</dbReference>
<dbReference type="PRINTS" id="PR00081">
    <property type="entry name" value="GDHRDH"/>
</dbReference>
<dbReference type="PIRSF" id="PIRSF000126">
    <property type="entry name" value="11-beta-HSD1"/>
    <property type="match status" value="1"/>
</dbReference>
<dbReference type="PANTHER" id="PTHR43899">
    <property type="entry name" value="RH59310P"/>
    <property type="match status" value="1"/>
</dbReference>
<evidence type="ECO:0000256" key="3">
    <source>
        <dbReference type="ARBA" id="ARBA00023002"/>
    </source>
</evidence>